<dbReference type="Proteomes" id="UP000198397">
    <property type="component" value="Unassembled WGS sequence"/>
</dbReference>
<protein>
    <submittedName>
        <fullName evidence="7">UDP-2,3-diacylglucosamine pyrophosphatase LpxH</fullName>
    </submittedName>
</protein>
<feature type="domain" description="Calcineurin-like phosphoesterase" evidence="6">
    <location>
        <begin position="2"/>
        <end position="227"/>
    </location>
</feature>
<keyword evidence="4" id="KW-0472">Membrane</keyword>
<keyword evidence="8" id="KW-1185">Reference proteome</keyword>
<dbReference type="PANTHER" id="PTHR34990">
    <property type="entry name" value="UDP-2,3-DIACYLGLUCOSAMINE HYDROLASE-RELATED"/>
    <property type="match status" value="1"/>
</dbReference>
<dbReference type="OrthoDB" id="31433at2157"/>
<gene>
    <name evidence="7" type="ORF">SAMN06264855_11242</name>
</gene>
<keyword evidence="3" id="KW-0479">Metal-binding</keyword>
<dbReference type="GO" id="GO:0046872">
    <property type="term" value="F:metal ion binding"/>
    <property type="evidence" value="ECO:0007669"/>
    <property type="project" value="UniProtKB-KW"/>
</dbReference>
<sequence>MIVAVSDVHLGVADDASSAPVKTEFGRFLDYLREDLRPDHLVLNGDIEDLWRRDMRTLTRENYDVFASLSALRDEGTEVHYVLGNHDWYARHDAGTRSEPYYETAYETDLTLESDGVAYAFLHGHQFDPVQREWYFDKLALVSDDAVGATFSKKWATVADGDSRLDAVMTAGRLLYDRFRHGTWDDRVREMDRCETDIDLGVQPPGSGRYVESRPEVDWLCLGHTHDGGIASAARVANSGAWMEGRHTYLQLTDEPRLLEWNEGDPQEV</sequence>
<dbReference type="InterPro" id="IPR004843">
    <property type="entry name" value="Calcineurin-like_PHP"/>
</dbReference>
<evidence type="ECO:0000256" key="3">
    <source>
        <dbReference type="ARBA" id="ARBA00022723"/>
    </source>
</evidence>
<keyword evidence="1" id="KW-1003">Cell membrane</keyword>
<dbReference type="Pfam" id="PF00149">
    <property type="entry name" value="Metallophos"/>
    <property type="match status" value="1"/>
</dbReference>
<evidence type="ECO:0000256" key="1">
    <source>
        <dbReference type="ARBA" id="ARBA00022475"/>
    </source>
</evidence>
<evidence type="ECO:0000256" key="4">
    <source>
        <dbReference type="ARBA" id="ARBA00023136"/>
    </source>
</evidence>
<evidence type="ECO:0000313" key="8">
    <source>
        <dbReference type="Proteomes" id="UP000198397"/>
    </source>
</evidence>
<dbReference type="GO" id="GO:0009245">
    <property type="term" value="P:lipid A biosynthetic process"/>
    <property type="evidence" value="ECO:0007669"/>
    <property type="project" value="TreeGrafter"/>
</dbReference>
<evidence type="ECO:0000256" key="2">
    <source>
        <dbReference type="ARBA" id="ARBA00022519"/>
    </source>
</evidence>
<evidence type="ECO:0000259" key="6">
    <source>
        <dbReference type="Pfam" id="PF00149"/>
    </source>
</evidence>
<dbReference type="RefSeq" id="WP_089385196.1">
    <property type="nucleotide sequence ID" value="NZ_FZNQ01000012.1"/>
</dbReference>
<dbReference type="InterPro" id="IPR029052">
    <property type="entry name" value="Metallo-depent_PP-like"/>
</dbReference>
<keyword evidence="2" id="KW-0997">Cell inner membrane</keyword>
<keyword evidence="5" id="KW-0464">Manganese</keyword>
<evidence type="ECO:0000313" key="7">
    <source>
        <dbReference type="EMBL" id="SNR52547.1"/>
    </source>
</evidence>
<reference evidence="7 8" key="1">
    <citation type="submission" date="2017-06" db="EMBL/GenBank/DDBJ databases">
        <authorList>
            <person name="Kim H.J."/>
            <person name="Triplett B.A."/>
        </authorList>
    </citation>
    <scope>NUCLEOTIDE SEQUENCE [LARGE SCALE GENOMIC DNA]</scope>
    <source>
        <strain evidence="7 8">DSM 8800</strain>
    </source>
</reference>
<dbReference type="GO" id="GO:0008758">
    <property type="term" value="F:UDP-2,3-diacylglucosamine hydrolase activity"/>
    <property type="evidence" value="ECO:0007669"/>
    <property type="project" value="TreeGrafter"/>
</dbReference>
<organism evidence="7 8">
    <name type="scientific">Halorubrum vacuolatum</name>
    <name type="common">Natronobacterium vacuolatum</name>
    <dbReference type="NCBI Taxonomy" id="63740"/>
    <lineage>
        <taxon>Archaea</taxon>
        <taxon>Methanobacteriati</taxon>
        <taxon>Methanobacteriota</taxon>
        <taxon>Stenosarchaea group</taxon>
        <taxon>Halobacteria</taxon>
        <taxon>Halobacteriales</taxon>
        <taxon>Haloferacaceae</taxon>
        <taxon>Halorubrum</taxon>
    </lineage>
</organism>
<dbReference type="EMBL" id="FZNQ01000012">
    <property type="protein sequence ID" value="SNR52547.1"/>
    <property type="molecule type" value="Genomic_DNA"/>
</dbReference>
<name>A0A238X122_HALVU</name>
<accession>A0A238X122</accession>
<proteinExistence type="predicted"/>
<dbReference type="Gene3D" id="3.60.21.10">
    <property type="match status" value="1"/>
</dbReference>
<dbReference type="GO" id="GO:0016020">
    <property type="term" value="C:membrane"/>
    <property type="evidence" value="ECO:0007669"/>
    <property type="project" value="GOC"/>
</dbReference>
<dbReference type="InterPro" id="IPR043461">
    <property type="entry name" value="LpxH-like"/>
</dbReference>
<evidence type="ECO:0000256" key="5">
    <source>
        <dbReference type="ARBA" id="ARBA00023211"/>
    </source>
</evidence>
<dbReference type="AlphaFoldDB" id="A0A238X122"/>
<dbReference type="SUPFAM" id="SSF56300">
    <property type="entry name" value="Metallo-dependent phosphatases"/>
    <property type="match status" value="1"/>
</dbReference>